<gene>
    <name evidence="1" type="ORF">HPB50_025107</name>
</gene>
<comment type="caution">
    <text evidence="1">The sequence shown here is derived from an EMBL/GenBank/DDBJ whole genome shotgun (WGS) entry which is preliminary data.</text>
</comment>
<keyword evidence="2" id="KW-1185">Reference proteome</keyword>
<sequence>MSATAWWADVGRCGATTPRRHRPSGPAGGLSRRRTLTIGGAAARTNPRGALTGTRDARWKTKERKQRVHTTAALAARSLPKDSGRRQPSANLLSATTTERGTGPTSSNVIPQRAAQGPRGRRAFQTPDGAHATSLVASGLLHVRGRIQLILLAAFQILPTSPCWLGWLAKADKRPVQNSARRERPQHEGRDGESAADHGDLQRRTDGDDDRCVRRIIGTVRD</sequence>
<reference evidence="1" key="1">
    <citation type="submission" date="2020-05" db="EMBL/GenBank/DDBJ databases">
        <title>Large-scale comparative analyses of tick genomes elucidate their genetic diversity and vector capacities.</title>
        <authorList>
            <person name="Jia N."/>
            <person name="Wang J."/>
            <person name="Shi W."/>
            <person name="Du L."/>
            <person name="Sun Y."/>
            <person name="Zhan W."/>
            <person name="Jiang J."/>
            <person name="Wang Q."/>
            <person name="Zhang B."/>
            <person name="Ji P."/>
            <person name="Sakyi L.B."/>
            <person name="Cui X."/>
            <person name="Yuan T."/>
            <person name="Jiang B."/>
            <person name="Yang W."/>
            <person name="Lam T.T.-Y."/>
            <person name="Chang Q."/>
            <person name="Ding S."/>
            <person name="Wang X."/>
            <person name="Zhu J."/>
            <person name="Ruan X."/>
            <person name="Zhao L."/>
            <person name="Wei J."/>
            <person name="Que T."/>
            <person name="Du C."/>
            <person name="Cheng J."/>
            <person name="Dai P."/>
            <person name="Han X."/>
            <person name="Huang E."/>
            <person name="Gao Y."/>
            <person name="Liu J."/>
            <person name="Shao H."/>
            <person name="Ye R."/>
            <person name="Li L."/>
            <person name="Wei W."/>
            <person name="Wang X."/>
            <person name="Wang C."/>
            <person name="Yang T."/>
            <person name="Huo Q."/>
            <person name="Li W."/>
            <person name="Guo W."/>
            <person name="Chen H."/>
            <person name="Zhou L."/>
            <person name="Ni X."/>
            <person name="Tian J."/>
            <person name="Zhou Y."/>
            <person name="Sheng Y."/>
            <person name="Liu T."/>
            <person name="Pan Y."/>
            <person name="Xia L."/>
            <person name="Li J."/>
            <person name="Zhao F."/>
            <person name="Cao W."/>
        </authorList>
    </citation>
    <scope>NUCLEOTIDE SEQUENCE</scope>
    <source>
        <strain evidence="1">Hyas-2018</strain>
    </source>
</reference>
<dbReference type="Proteomes" id="UP000821845">
    <property type="component" value="Chromosome 3"/>
</dbReference>
<organism evidence="1 2">
    <name type="scientific">Hyalomma asiaticum</name>
    <name type="common">Tick</name>
    <dbReference type="NCBI Taxonomy" id="266040"/>
    <lineage>
        <taxon>Eukaryota</taxon>
        <taxon>Metazoa</taxon>
        <taxon>Ecdysozoa</taxon>
        <taxon>Arthropoda</taxon>
        <taxon>Chelicerata</taxon>
        <taxon>Arachnida</taxon>
        <taxon>Acari</taxon>
        <taxon>Parasitiformes</taxon>
        <taxon>Ixodida</taxon>
        <taxon>Ixodoidea</taxon>
        <taxon>Ixodidae</taxon>
        <taxon>Hyalomminae</taxon>
        <taxon>Hyalomma</taxon>
    </lineage>
</organism>
<protein>
    <submittedName>
        <fullName evidence="1">Uncharacterized protein</fullName>
    </submittedName>
</protein>
<proteinExistence type="predicted"/>
<accession>A0ACB7SQ91</accession>
<name>A0ACB7SQ91_HYAAI</name>
<dbReference type="EMBL" id="CM023483">
    <property type="protein sequence ID" value="KAH6937018.1"/>
    <property type="molecule type" value="Genomic_DNA"/>
</dbReference>
<evidence type="ECO:0000313" key="2">
    <source>
        <dbReference type="Proteomes" id="UP000821845"/>
    </source>
</evidence>
<evidence type="ECO:0000313" key="1">
    <source>
        <dbReference type="EMBL" id="KAH6937018.1"/>
    </source>
</evidence>